<evidence type="ECO:0000256" key="1">
    <source>
        <dbReference type="SAM" id="MobiDB-lite"/>
    </source>
</evidence>
<dbReference type="KEGG" id="vg:34567847"/>
<dbReference type="EMBL" id="KC977570">
    <property type="protein sequence ID" value="ATE82529.1"/>
    <property type="molecule type" value="Genomic_DNA"/>
</dbReference>
<gene>
    <name evidence="2" type="ORF">pdul_cds_583</name>
</gene>
<organism evidence="2 3">
    <name type="scientific">Pandoravirus dulcis</name>
    <dbReference type="NCBI Taxonomy" id="1349409"/>
    <lineage>
        <taxon>Viruses</taxon>
        <taxon>Pandoravirus</taxon>
    </lineage>
</organism>
<reference evidence="2 3" key="1">
    <citation type="journal article" date="2013" name="Science">
        <title>Pandoraviruses: amoeba viruses with genomes up to 2.5 Mb reaching that of parasitic eukaryotes.</title>
        <authorList>
            <person name="Philippe N."/>
            <person name="Legendre M."/>
            <person name="Doutre G."/>
            <person name="Coute Y."/>
            <person name="Poirot O."/>
            <person name="Lescot M."/>
            <person name="Arslan D."/>
            <person name="Seltzer V."/>
            <person name="Bertaux L."/>
            <person name="Bruley C."/>
            <person name="Garin J."/>
            <person name="Claverie J.M."/>
            <person name="Abergel C."/>
        </authorList>
    </citation>
    <scope>NUCLEOTIDE SEQUENCE [LARGE SCALE GENOMIC DNA]</scope>
    <source>
        <strain evidence="2">Melbourne</strain>
    </source>
</reference>
<sequence>MEEKIRKLEKDNRDLKAQLQRLPSLQQRPSADNDRPHVGSSLLSMDERSTSLATSPSKLQQPSDLIPSEDVDSDYDREATTHCIQWCFTDYEKDYLERGADPKKDPREYGFY</sequence>
<feature type="compositionally biased region" description="Low complexity" evidence="1">
    <location>
        <begin position="19"/>
        <end position="30"/>
    </location>
</feature>
<proteinExistence type="predicted"/>
<feature type="region of interest" description="Disordered" evidence="1">
    <location>
        <begin position="19"/>
        <end position="73"/>
    </location>
</feature>
<dbReference type="Proteomes" id="UP000201566">
    <property type="component" value="Segment"/>
</dbReference>
<name>A0A291AUD8_9VIRU</name>
<evidence type="ECO:0000313" key="2">
    <source>
        <dbReference type="EMBL" id="ATE82529.1"/>
    </source>
</evidence>
<accession>A0A291AUD8</accession>
<protein>
    <submittedName>
        <fullName evidence="2">Uncharacterized protein</fullName>
    </submittedName>
</protein>
<dbReference type="GeneID" id="34567847"/>
<dbReference type="RefSeq" id="YP_009430238.1">
    <property type="nucleotide sequence ID" value="NC_021858.1"/>
</dbReference>
<evidence type="ECO:0000313" key="3">
    <source>
        <dbReference type="Proteomes" id="UP000201566"/>
    </source>
</evidence>
<feature type="compositionally biased region" description="Polar residues" evidence="1">
    <location>
        <begin position="50"/>
        <end position="63"/>
    </location>
</feature>